<feature type="domain" description="ATP-grasp" evidence="3">
    <location>
        <begin position="30"/>
        <end position="114"/>
    </location>
</feature>
<accession>A0A914XV46</accession>
<name>A0A914XV46_9BILA</name>
<dbReference type="GO" id="GO:0046872">
    <property type="term" value="F:metal ion binding"/>
    <property type="evidence" value="ECO:0007669"/>
    <property type="project" value="InterPro"/>
</dbReference>
<dbReference type="InterPro" id="IPR011095">
    <property type="entry name" value="Dala_Dala_lig_C"/>
</dbReference>
<dbReference type="Pfam" id="PF07478">
    <property type="entry name" value="Dala_Dala_lig_C"/>
    <property type="match status" value="1"/>
</dbReference>
<evidence type="ECO:0000313" key="5">
    <source>
        <dbReference type="WBParaSite" id="PSU_v2.g11809.t1"/>
    </source>
</evidence>
<dbReference type="InterPro" id="IPR013815">
    <property type="entry name" value="ATP_grasp_subdomain_1"/>
</dbReference>
<keyword evidence="2" id="KW-0547">Nucleotide-binding</keyword>
<dbReference type="SUPFAM" id="SSF56059">
    <property type="entry name" value="Glutathione synthetase ATP-binding domain-like"/>
    <property type="match status" value="1"/>
</dbReference>
<dbReference type="Proteomes" id="UP000887577">
    <property type="component" value="Unplaced"/>
</dbReference>
<keyword evidence="1" id="KW-0436">Ligase</keyword>
<evidence type="ECO:0000256" key="2">
    <source>
        <dbReference type="PROSITE-ProRule" id="PRU00409"/>
    </source>
</evidence>
<keyword evidence="4" id="KW-1185">Reference proteome</keyword>
<dbReference type="GO" id="GO:0005524">
    <property type="term" value="F:ATP binding"/>
    <property type="evidence" value="ECO:0007669"/>
    <property type="project" value="UniProtKB-UniRule"/>
</dbReference>
<dbReference type="Gene3D" id="3.30.1490.20">
    <property type="entry name" value="ATP-grasp fold, A domain"/>
    <property type="match status" value="1"/>
</dbReference>
<organism evidence="4 5">
    <name type="scientific">Panagrolaimus superbus</name>
    <dbReference type="NCBI Taxonomy" id="310955"/>
    <lineage>
        <taxon>Eukaryota</taxon>
        <taxon>Metazoa</taxon>
        <taxon>Ecdysozoa</taxon>
        <taxon>Nematoda</taxon>
        <taxon>Chromadorea</taxon>
        <taxon>Rhabditida</taxon>
        <taxon>Tylenchina</taxon>
        <taxon>Panagrolaimomorpha</taxon>
        <taxon>Panagrolaimoidea</taxon>
        <taxon>Panagrolaimidae</taxon>
        <taxon>Panagrolaimus</taxon>
    </lineage>
</organism>
<protein>
    <submittedName>
        <fullName evidence="5">ATP-grasp domain-containing protein</fullName>
    </submittedName>
</protein>
<dbReference type="PROSITE" id="PS50975">
    <property type="entry name" value="ATP_GRASP"/>
    <property type="match status" value="1"/>
</dbReference>
<dbReference type="InterPro" id="IPR011761">
    <property type="entry name" value="ATP-grasp"/>
</dbReference>
<keyword evidence="2" id="KW-0067">ATP-binding</keyword>
<dbReference type="WBParaSite" id="PSU_v2.g11809.t1">
    <property type="protein sequence ID" value="PSU_v2.g11809.t1"/>
    <property type="gene ID" value="PSU_v2.g11809"/>
</dbReference>
<evidence type="ECO:0000259" key="3">
    <source>
        <dbReference type="PROSITE" id="PS50975"/>
    </source>
</evidence>
<dbReference type="Gene3D" id="3.30.470.20">
    <property type="entry name" value="ATP-grasp fold, B domain"/>
    <property type="match status" value="1"/>
</dbReference>
<sequence>MAGICEVLEIPYTHCGIFGGSIANLKHKTLELSALYGIKSAKRVVVRKCDRITVEPMKRPFVIKPISEGWSHGVFAVLEDDTFDISTYDYPYGDILVEEYLKGIEIDVAIFNDKAVGTMESVITDRPVLDHEAKKNFKK</sequence>
<dbReference type="GO" id="GO:0008716">
    <property type="term" value="F:D-alanine-D-alanine ligase activity"/>
    <property type="evidence" value="ECO:0007669"/>
    <property type="project" value="InterPro"/>
</dbReference>
<reference evidence="5" key="1">
    <citation type="submission" date="2022-11" db="UniProtKB">
        <authorList>
            <consortium name="WormBaseParasite"/>
        </authorList>
    </citation>
    <scope>IDENTIFICATION</scope>
</reference>
<evidence type="ECO:0000313" key="4">
    <source>
        <dbReference type="Proteomes" id="UP000887577"/>
    </source>
</evidence>
<evidence type="ECO:0000256" key="1">
    <source>
        <dbReference type="ARBA" id="ARBA00022598"/>
    </source>
</evidence>
<proteinExistence type="predicted"/>
<dbReference type="AlphaFoldDB" id="A0A914XV46"/>